<comment type="subcellular location">
    <subcellularLocation>
        <location evidence="1">Host cell</location>
    </subcellularLocation>
    <subcellularLocation>
        <location evidence="2">Secreted</location>
    </subcellularLocation>
</comment>
<dbReference type="OrthoDB" id="2409492at2759"/>
<organism evidence="5 6">
    <name type="scientific">Paraglomus occultum</name>
    <dbReference type="NCBI Taxonomy" id="144539"/>
    <lineage>
        <taxon>Eukaryota</taxon>
        <taxon>Fungi</taxon>
        <taxon>Fungi incertae sedis</taxon>
        <taxon>Mucoromycota</taxon>
        <taxon>Glomeromycotina</taxon>
        <taxon>Glomeromycetes</taxon>
        <taxon>Paraglomerales</taxon>
        <taxon>Paraglomeraceae</taxon>
        <taxon>Paraglomus</taxon>
    </lineage>
</organism>
<comment type="caution">
    <text evidence="5">The sequence shown here is derived from an EMBL/GenBank/DDBJ whole genome shotgun (WGS) entry which is preliminary data.</text>
</comment>
<reference evidence="5" key="1">
    <citation type="submission" date="2021-06" db="EMBL/GenBank/DDBJ databases">
        <authorList>
            <person name="Kallberg Y."/>
            <person name="Tangrot J."/>
            <person name="Rosling A."/>
        </authorList>
    </citation>
    <scope>NUCLEOTIDE SEQUENCE</scope>
    <source>
        <strain evidence="5">IA702</strain>
    </source>
</reference>
<evidence type="ECO:0000259" key="4">
    <source>
        <dbReference type="Pfam" id="PF20147"/>
    </source>
</evidence>
<keyword evidence="6" id="KW-1185">Reference proteome</keyword>
<evidence type="ECO:0000313" key="5">
    <source>
        <dbReference type="EMBL" id="CAG8645535.1"/>
    </source>
</evidence>
<evidence type="ECO:0000256" key="1">
    <source>
        <dbReference type="ARBA" id="ARBA00004340"/>
    </source>
</evidence>
<dbReference type="GO" id="GO:0043657">
    <property type="term" value="C:host cell"/>
    <property type="evidence" value="ECO:0007669"/>
    <property type="project" value="UniProtKB-SubCell"/>
</dbReference>
<accession>A0A9N9DS82</accession>
<dbReference type="AlphaFoldDB" id="A0A9N9DS82"/>
<evidence type="ECO:0000256" key="2">
    <source>
        <dbReference type="ARBA" id="ARBA00004613"/>
    </source>
</evidence>
<evidence type="ECO:0000313" key="6">
    <source>
        <dbReference type="Proteomes" id="UP000789572"/>
    </source>
</evidence>
<evidence type="ECO:0000256" key="3">
    <source>
        <dbReference type="ARBA" id="ARBA00022525"/>
    </source>
</evidence>
<gene>
    <name evidence="5" type="ORF">POCULU_LOCUS9660</name>
</gene>
<protein>
    <submittedName>
        <fullName evidence="5">5837_t:CDS:1</fullName>
    </submittedName>
</protein>
<feature type="domain" description="Crinkler effector protein N-terminal" evidence="4">
    <location>
        <begin position="26"/>
        <end position="81"/>
    </location>
</feature>
<keyword evidence="3" id="KW-0964">Secreted</keyword>
<dbReference type="Pfam" id="PF20147">
    <property type="entry name" value="Crinkler"/>
    <property type="match status" value="1"/>
</dbReference>
<dbReference type="InterPro" id="IPR045379">
    <property type="entry name" value="Crinkler_N"/>
</dbReference>
<sequence length="362" mass="41752">MSQPLRRSARRTAGSSSSLPIAEPSVTLFCLVHGDPTERAFPVDIEQNKTVGHLRDKIKKKKRPEFDDIAADKLILWAVEISNMFSVPPAKMHIHVIVDRPTDELAREESFMGMDSTEYLLQHFSPMEVHGFPFDINDLLLNNIYHQPYYYDGLLGVPDSVKEYIEKLQHKRVVDVQIMEHPEVQELFNFNEQMDVNINPNSDVDFEELVIYYLLLKTNARHIADRLERRCEFSWDASLYGWILDRPFLHTNLGFDRNKKWDTKIVWKAFKVATIIPTKQKFPMFEHCEALGGAFPIFGSEHKKPNAAVDVPKLGLVSTAMLRHQLALKDILQDVQDSKEDIIPTISLEGIHFSVYLTYPSM</sequence>
<proteinExistence type="predicted"/>
<dbReference type="GO" id="GO:0005576">
    <property type="term" value="C:extracellular region"/>
    <property type="evidence" value="ECO:0007669"/>
    <property type="project" value="UniProtKB-SubCell"/>
</dbReference>
<name>A0A9N9DS82_9GLOM</name>
<feature type="non-terminal residue" evidence="5">
    <location>
        <position position="362"/>
    </location>
</feature>
<dbReference type="EMBL" id="CAJVPJ010003860">
    <property type="protein sequence ID" value="CAG8645535.1"/>
    <property type="molecule type" value="Genomic_DNA"/>
</dbReference>
<dbReference type="Proteomes" id="UP000789572">
    <property type="component" value="Unassembled WGS sequence"/>
</dbReference>